<feature type="site" description="Lowers pKa of active site Tyr" evidence="6">
    <location>
        <position position="86"/>
    </location>
</feature>
<dbReference type="OrthoDB" id="416253at2759"/>
<dbReference type="PRINTS" id="PR00069">
    <property type="entry name" value="ALDKETRDTASE"/>
</dbReference>
<keyword evidence="3" id="KW-0560">Oxidoreductase</keyword>
<dbReference type="InterPro" id="IPR020471">
    <property type="entry name" value="AKR"/>
</dbReference>
<dbReference type="InterPro" id="IPR036812">
    <property type="entry name" value="NAD(P)_OxRdtase_dom_sf"/>
</dbReference>
<dbReference type="PANTHER" id="PTHR43827">
    <property type="entry name" value="2,5-DIKETO-D-GLUCONIC ACID REDUCTASE"/>
    <property type="match status" value="1"/>
</dbReference>
<reference evidence="8 9" key="1">
    <citation type="journal article" date="2018" name="Sci. Rep.">
        <title>Genomic signatures of local adaptation to the degree of environmental predictability in rotifers.</title>
        <authorList>
            <person name="Franch-Gras L."/>
            <person name="Hahn C."/>
            <person name="Garcia-Roger E.M."/>
            <person name="Carmona M.J."/>
            <person name="Serra M."/>
            <person name="Gomez A."/>
        </authorList>
    </citation>
    <scope>NUCLEOTIDE SEQUENCE [LARGE SCALE GENOMIC DNA]</scope>
    <source>
        <strain evidence="8">HYR1</strain>
    </source>
</reference>
<dbReference type="PANTHER" id="PTHR43827:SF3">
    <property type="entry name" value="NADP-DEPENDENT OXIDOREDUCTASE DOMAIN-CONTAINING PROTEIN"/>
    <property type="match status" value="1"/>
</dbReference>
<dbReference type="Pfam" id="PF00248">
    <property type="entry name" value="Aldo_ket_red"/>
    <property type="match status" value="1"/>
</dbReference>
<comment type="caution">
    <text evidence="8">The sequence shown here is derived from an EMBL/GenBank/DDBJ whole genome shotgun (WGS) entry which is preliminary data.</text>
</comment>
<dbReference type="GO" id="GO:0016616">
    <property type="term" value="F:oxidoreductase activity, acting on the CH-OH group of donors, NAD or NADP as acceptor"/>
    <property type="evidence" value="ECO:0007669"/>
    <property type="project" value="UniProtKB-ARBA"/>
</dbReference>
<proteinExistence type="inferred from homology"/>
<dbReference type="Proteomes" id="UP000276133">
    <property type="component" value="Unassembled WGS sequence"/>
</dbReference>
<evidence type="ECO:0000313" key="8">
    <source>
        <dbReference type="EMBL" id="RNA34194.1"/>
    </source>
</evidence>
<evidence type="ECO:0000256" key="6">
    <source>
        <dbReference type="PIRSR" id="PIRSR000097-3"/>
    </source>
</evidence>
<feature type="active site" description="Proton donor" evidence="4">
    <location>
        <position position="55"/>
    </location>
</feature>
<comment type="similarity">
    <text evidence="1">Belongs to the aldo/keto reductase family.</text>
</comment>
<evidence type="ECO:0000256" key="5">
    <source>
        <dbReference type="PIRSR" id="PIRSR000097-2"/>
    </source>
</evidence>
<evidence type="ECO:0000256" key="4">
    <source>
        <dbReference type="PIRSR" id="PIRSR000097-1"/>
    </source>
</evidence>
<dbReference type="SUPFAM" id="SSF51430">
    <property type="entry name" value="NAD(P)-linked oxidoreductase"/>
    <property type="match status" value="1"/>
</dbReference>
<evidence type="ECO:0000313" key="9">
    <source>
        <dbReference type="Proteomes" id="UP000276133"/>
    </source>
</evidence>
<dbReference type="InterPro" id="IPR018170">
    <property type="entry name" value="Aldo/ket_reductase_CS"/>
</dbReference>
<evidence type="ECO:0000256" key="2">
    <source>
        <dbReference type="ARBA" id="ARBA00022857"/>
    </source>
</evidence>
<feature type="domain" description="NADP-dependent oxidoreductase" evidence="7">
    <location>
        <begin position="21"/>
        <end position="301"/>
    </location>
</feature>
<dbReference type="STRING" id="10195.A0A3M7SEF3"/>
<dbReference type="PROSITE" id="PS00063">
    <property type="entry name" value="ALDOKETO_REDUCTASE_3"/>
    <property type="match status" value="1"/>
</dbReference>
<dbReference type="Gene3D" id="3.20.20.100">
    <property type="entry name" value="NADP-dependent oxidoreductase domain"/>
    <property type="match status" value="1"/>
</dbReference>
<keyword evidence="9" id="KW-1185">Reference proteome</keyword>
<dbReference type="PROSITE" id="PS00798">
    <property type="entry name" value="ALDOKETO_REDUCTASE_1"/>
    <property type="match status" value="1"/>
</dbReference>
<protein>
    <submittedName>
        <fullName evidence="8">Aldose reductase-like</fullName>
    </submittedName>
</protein>
<evidence type="ECO:0000256" key="1">
    <source>
        <dbReference type="ARBA" id="ARBA00007905"/>
    </source>
</evidence>
<name>A0A3M7SEF3_BRAPC</name>
<evidence type="ECO:0000259" key="7">
    <source>
        <dbReference type="Pfam" id="PF00248"/>
    </source>
</evidence>
<keyword evidence="2" id="KW-0521">NADP</keyword>
<accession>A0A3M7SEF3</accession>
<dbReference type="EMBL" id="REGN01001516">
    <property type="protein sequence ID" value="RNA34194.1"/>
    <property type="molecule type" value="Genomic_DNA"/>
</dbReference>
<feature type="binding site" evidence="5">
    <location>
        <position position="119"/>
    </location>
    <ligand>
        <name>substrate</name>
    </ligand>
</feature>
<dbReference type="PIRSF" id="PIRSF000097">
    <property type="entry name" value="AKR"/>
    <property type="match status" value="1"/>
</dbReference>
<organism evidence="8 9">
    <name type="scientific">Brachionus plicatilis</name>
    <name type="common">Marine rotifer</name>
    <name type="synonym">Brachionus muelleri</name>
    <dbReference type="NCBI Taxonomy" id="10195"/>
    <lineage>
        <taxon>Eukaryota</taxon>
        <taxon>Metazoa</taxon>
        <taxon>Spiralia</taxon>
        <taxon>Gnathifera</taxon>
        <taxon>Rotifera</taxon>
        <taxon>Eurotatoria</taxon>
        <taxon>Monogononta</taxon>
        <taxon>Pseudotrocha</taxon>
        <taxon>Ploima</taxon>
        <taxon>Brachionidae</taxon>
        <taxon>Brachionus</taxon>
    </lineage>
</organism>
<dbReference type="FunFam" id="3.20.20.100:FF:000006">
    <property type="entry name" value="Aldo-keto reductase family 1 member A1"/>
    <property type="match status" value="1"/>
</dbReference>
<dbReference type="PROSITE" id="PS00062">
    <property type="entry name" value="ALDOKETO_REDUCTASE_2"/>
    <property type="match status" value="1"/>
</dbReference>
<sequence>MEKIEIKNISLNNGIEFPLVGLGTFRNADDKKSFKEAVKYAIKSGYRHLDGAWLYDIEDAIGEAIKEVIQESNGDLKREDLFIVSKIWNTFHSREAARQCLNEILANLGTSYVDLLLVHWPMGFSENLGMGPFPKDEQGNRLYSDVHYLETYRALEEFLKEGKAKSIGVSNFNIKQLQDVLDNCEIKPVNNQIEVTPYLQNDKLVEFCQKNGVVVSAYGPLGGSQKSTNRPDLPIVLENPVIVNIGKKYGKTPAQICLRWCIQRNIVVLPKSSNPQRMVQNVQIFDFELSEQDMQDIKKLEQNYRVYSVESLKDHKFYPFNEE</sequence>
<dbReference type="AlphaFoldDB" id="A0A3M7SEF3"/>
<dbReference type="InterPro" id="IPR023210">
    <property type="entry name" value="NADP_OxRdtase_dom"/>
</dbReference>
<gene>
    <name evidence="8" type="ORF">BpHYR1_002218</name>
</gene>
<evidence type="ECO:0000256" key="3">
    <source>
        <dbReference type="ARBA" id="ARBA00023002"/>
    </source>
</evidence>